<dbReference type="SUPFAM" id="SSF82153">
    <property type="entry name" value="FAS1 domain"/>
    <property type="match status" value="1"/>
</dbReference>
<dbReference type="Pfam" id="PF02469">
    <property type="entry name" value="Fasciclin"/>
    <property type="match status" value="1"/>
</dbReference>
<dbReference type="Pfam" id="PF00069">
    <property type="entry name" value="Pkinase"/>
    <property type="match status" value="1"/>
</dbReference>
<dbReference type="Pfam" id="PF01263">
    <property type="entry name" value="Aldose_epim"/>
    <property type="match status" value="1"/>
</dbReference>
<dbReference type="EC" id="5.1.3.15" evidence="6"/>
<comment type="catalytic activity">
    <reaction evidence="1">
        <text>alpha-D-glucose 6-phosphate = beta-D-glucose 6-phosphate</text>
        <dbReference type="Rhea" id="RHEA:16249"/>
        <dbReference type="ChEBI" id="CHEBI:58225"/>
        <dbReference type="ChEBI" id="CHEBI:58247"/>
        <dbReference type="EC" id="5.1.3.15"/>
    </reaction>
</comment>
<dbReference type="Gene3D" id="1.10.510.10">
    <property type="entry name" value="Transferase(Phosphotransferase) domain 1"/>
    <property type="match status" value="1"/>
</dbReference>
<protein>
    <recommendedName>
        <fullName evidence="6">glucose-6-phosphate 1-epimerase</fullName>
        <ecNumber evidence="6">5.1.3.15</ecNumber>
    </recommendedName>
</protein>
<evidence type="ECO:0000256" key="13">
    <source>
        <dbReference type="ARBA" id="ARBA00023288"/>
    </source>
</evidence>
<dbReference type="SUPFAM" id="SSF56112">
    <property type="entry name" value="Protein kinase-like (PK-like)"/>
    <property type="match status" value="1"/>
</dbReference>
<keyword evidence="9" id="KW-0732">Signal</keyword>
<feature type="region of interest" description="Disordered" evidence="16">
    <location>
        <begin position="1387"/>
        <end position="1406"/>
    </location>
</feature>
<dbReference type="InterPro" id="IPR024738">
    <property type="entry name" value="Hfi1/Tada1"/>
</dbReference>
<sequence length="1684" mass="184369">MEKKKYPIGPEHYQLLEEVGQGVSAYVRRAICIPFNEVVAIKILDFERDNCDLNNISREAQTMILVDHPNVLKSHCSFVSDHNLWVVMPYMAGGSCLHILKAAYPDGFEEVVIATILREVLKGLEYLHHHGHIHRDVKAGNILIDTRGAVKLGDFGVSACIFDSGDRQRMRNTFVGTPCWMAPEVMEQLHGYDFKADIWSFGITALELAHGHAPFSKYPPMKVLLMTLQNAPPGLDYERDKKFSKSFKQMIASCLVKDPSKRPSAKKLLKHSFFKQARSNDYITRTLLDGLPALGERIQALKKKEEDMLAQKKMPDGEKEELSQNEYKRGISGWNFNLEDMKAQASLIQDEDLMSDSAQGGSSNSLSGLDGPDKQSESQTSSQPTDKEDNDPVQNQPAFFAAVEPMRNIAKVIVERSDDDSSVASPSHELISPRPDNYVESNLGEKPIFEMNGKSSENMTKPTYQRTSTFKGERYDSLPTHFFSLLGKMLTSLQQNISGGNGAALPAGGDDIFSEVPSKSSRSSGKLNSDDLDEKAKPPVVQQRGRFKVTSENVDLEKVGPSPVLQKSHSMQVITQHPAASLAQPPSDAASPTPPHHLFPLLQSVLQTNIVQRDNILNLMKHMSAGDSTANREGVCMPSNAAVPEKSLLEAAHDREKELLHEITDLQWRLICAQEELQKYKTENAQPINLHRSKLQTYAVTAAGLFGADAFNITKILSAFPDFTAFNNILIQSGVANTIDSKQTITVLAVANGAMGDASGLSQDAAKKILSVHVILDYYDTQKLNNLNKSQSITLTTLYQESGLAQNQQGFLNLTFNGEGKAVFGSAAPGSQQNSVFVKSIASDPYNISVLQVSNIISINNANASTTPSPPSNPSSPPAQPPAAKSPAKSPATPPSSPPAKSPSSPPAKSPSSPPATPATPSTPPATAPSSPPATSSSPPPVPAAAPPRKVLAPAPSAQTPSASAAPPSDDDTSTAPTGAEAPVALSPSVIPVDTGAPGPSEAQAKKSGAQVSVSSGTYLASILEGRFRSRREKLKKTPQMSSEKVHVEHCKGVNGLDKVILREIRGCSAEVYLFGGQVTSWKNELGEELLFLSSKNTFKPPKAIRGGIPICFPQFGNTGSLEQHGFARNRFWSVDLDPPPFPSNTSSRAFVDLILGHSEEDAKIWPHRYECRLRVALGPGGDLMLTSRIRNTNTDGKSFTFTFAYHTYFFVTDISEVRVEGLETLDYLDNLKNRERFTEQGDAITFESEVDKVYLSTPTKIAILDHERKRTFVLRKDGLPDAVVWNPWDKKAKAMSDFGDDEYKYMLCVEAACVEKPITLKPGEEWRGRLEISAVPSSYCSGQLDPRRISKVEFNKLCLRVLGRENVRLHNLLISSILKNACTAKVPPPPVTSDESRQNGDVLLSPRKARSRVPIRFNAKVDSASHESTITNDNVVSGNRNPSSRDIWKPVQHHQEVSGKEDNERDFLLRNAEKSSLTKGSVDGFSEDHRENSELLVVEDGKELSARSSLQAPFGISLFPGNISGVRRVLPSARSGGYANSYDIGGLLDSEALRERIQQIAALEGLGGVSVDCANILNNGLDVYLKRLIKMCIELVGTRHGCNLRKNNPLKHHFHGKLANGVFPSHHNQVQNSSWGLEGIDENRSYKLISLLDFKVAMELNPQVLGGDWPLLLEKIYMRSFEE</sequence>
<proteinExistence type="inferred from homology"/>
<reference evidence="19 20" key="1">
    <citation type="submission" date="2013-09" db="EMBL/GenBank/DDBJ databases">
        <title>Corchorus capsularis genome sequencing.</title>
        <authorList>
            <person name="Alam M."/>
            <person name="Haque M.S."/>
            <person name="Islam M.S."/>
            <person name="Emdad E.M."/>
            <person name="Islam M.M."/>
            <person name="Ahmed B."/>
            <person name="Halim A."/>
            <person name="Hossen Q.M.M."/>
            <person name="Hossain M.Z."/>
            <person name="Ahmed R."/>
            <person name="Khan M.M."/>
            <person name="Islam R."/>
            <person name="Rashid M.M."/>
            <person name="Khan S.A."/>
            <person name="Rahman M.S."/>
            <person name="Alam M."/>
        </authorList>
    </citation>
    <scope>NUCLEOTIDE SEQUENCE [LARGE SCALE GENOMIC DNA]</scope>
    <source>
        <strain evidence="20">cv. CVL-1</strain>
        <tissue evidence="19">Whole seedling</tissue>
    </source>
</reference>
<keyword evidence="20" id="KW-1185">Reference proteome</keyword>
<comment type="similarity">
    <text evidence="3">Belongs to the glucose-6-phosphate 1-epimerase family.</text>
</comment>
<dbReference type="FunFam" id="3.30.200.20:FF:000099">
    <property type="entry name" value="Serine/threonine-protein kinase BLUS1"/>
    <property type="match status" value="1"/>
</dbReference>
<dbReference type="GO" id="GO:0030246">
    <property type="term" value="F:carbohydrate binding"/>
    <property type="evidence" value="ECO:0007669"/>
    <property type="project" value="InterPro"/>
</dbReference>
<dbReference type="PROSITE" id="PS50011">
    <property type="entry name" value="PROTEIN_KINASE_DOM"/>
    <property type="match status" value="1"/>
</dbReference>
<dbReference type="InterPro" id="IPR011013">
    <property type="entry name" value="Gal_mutarotase_sf_dom"/>
</dbReference>
<keyword evidence="8" id="KW-0336">GPI-anchor</keyword>
<feature type="compositionally biased region" description="Pro residues" evidence="16">
    <location>
        <begin position="892"/>
        <end position="946"/>
    </location>
</feature>
<comment type="similarity">
    <text evidence="5">Belongs to the protein kinase superfamily. STE Ser/Thr protein kinase family. STE20 subfamily.</text>
</comment>
<dbReference type="GO" id="GO:0005975">
    <property type="term" value="P:carbohydrate metabolic process"/>
    <property type="evidence" value="ECO:0007669"/>
    <property type="project" value="InterPro"/>
</dbReference>
<evidence type="ECO:0000256" key="14">
    <source>
        <dbReference type="ARBA" id="ARBA00024686"/>
    </source>
</evidence>
<keyword evidence="10" id="KW-0654">Proteoglycan</keyword>
<evidence type="ECO:0000256" key="15">
    <source>
        <dbReference type="PROSITE-ProRule" id="PRU10141"/>
    </source>
</evidence>
<feature type="compositionally biased region" description="Low complexity" evidence="16">
    <location>
        <begin position="514"/>
        <end position="527"/>
    </location>
</feature>
<dbReference type="PANTHER" id="PTHR48014">
    <property type="entry name" value="SERINE/THREONINE-PROTEIN KINASE FRAY2"/>
    <property type="match status" value="1"/>
</dbReference>
<feature type="compositionally biased region" description="Low complexity" evidence="16">
    <location>
        <begin position="355"/>
        <end position="370"/>
    </location>
</feature>
<feature type="compositionally biased region" description="Polar residues" evidence="16">
    <location>
        <begin position="1427"/>
        <end position="1445"/>
    </location>
</feature>
<keyword evidence="15" id="KW-0067">ATP-binding</keyword>
<feature type="region of interest" description="Disordered" evidence="16">
    <location>
        <begin position="354"/>
        <end position="393"/>
    </location>
</feature>
<comment type="function">
    <text evidence="14">May be a cell surface adhesion protein.</text>
</comment>
<feature type="domain" description="Protein kinase" evidence="17">
    <location>
        <begin position="13"/>
        <end position="274"/>
    </location>
</feature>
<dbReference type="Gene3D" id="3.30.200.20">
    <property type="entry name" value="Phosphorylase Kinase, domain 1"/>
    <property type="match status" value="1"/>
</dbReference>
<evidence type="ECO:0000259" key="18">
    <source>
        <dbReference type="PROSITE" id="PS50213"/>
    </source>
</evidence>
<dbReference type="InterPro" id="IPR017441">
    <property type="entry name" value="Protein_kinase_ATP_BS"/>
</dbReference>
<feature type="compositionally biased region" description="Pro residues" evidence="16">
    <location>
        <begin position="868"/>
        <end position="881"/>
    </location>
</feature>
<dbReference type="CDD" id="cd22933">
    <property type="entry name" value="HFD_HFI1"/>
    <property type="match status" value="1"/>
</dbReference>
<accession>A0A1R3HJR7</accession>
<dbReference type="GO" id="GO:0098552">
    <property type="term" value="C:side of membrane"/>
    <property type="evidence" value="ECO:0007669"/>
    <property type="project" value="UniProtKB-KW"/>
</dbReference>
<evidence type="ECO:0000259" key="17">
    <source>
        <dbReference type="PROSITE" id="PS50011"/>
    </source>
</evidence>
<evidence type="ECO:0000256" key="9">
    <source>
        <dbReference type="ARBA" id="ARBA00022729"/>
    </source>
</evidence>
<gene>
    <name evidence="19" type="ORF">CCACVL1_18860</name>
</gene>
<dbReference type="PROSITE" id="PS50213">
    <property type="entry name" value="FAS1"/>
    <property type="match status" value="1"/>
</dbReference>
<evidence type="ECO:0000256" key="10">
    <source>
        <dbReference type="ARBA" id="ARBA00022974"/>
    </source>
</evidence>
<dbReference type="InterPro" id="IPR008183">
    <property type="entry name" value="Aldose_1/G6P_1-epimerase"/>
</dbReference>
<dbReference type="Gene3D" id="2.70.98.10">
    <property type="match status" value="1"/>
</dbReference>
<dbReference type="InterPro" id="IPR011009">
    <property type="entry name" value="Kinase-like_dom_sf"/>
</dbReference>
<dbReference type="Gene3D" id="2.30.180.10">
    <property type="entry name" value="FAS1 domain"/>
    <property type="match status" value="1"/>
</dbReference>
<dbReference type="InterPro" id="IPR036378">
    <property type="entry name" value="FAS1_dom_sf"/>
</dbReference>
<dbReference type="EMBL" id="AWWV01011794">
    <property type="protein sequence ID" value="OMO70523.1"/>
    <property type="molecule type" value="Genomic_DNA"/>
</dbReference>
<evidence type="ECO:0000256" key="3">
    <source>
        <dbReference type="ARBA" id="ARBA00005866"/>
    </source>
</evidence>
<dbReference type="InterPro" id="IPR000719">
    <property type="entry name" value="Prot_kinase_dom"/>
</dbReference>
<feature type="region of interest" description="Disordered" evidence="16">
    <location>
        <begin position="1425"/>
        <end position="1466"/>
    </location>
</feature>
<evidence type="ECO:0000256" key="4">
    <source>
        <dbReference type="ARBA" id="ARBA00007843"/>
    </source>
</evidence>
<dbReference type="InterPro" id="IPR000782">
    <property type="entry name" value="FAS1_domain"/>
</dbReference>
<keyword evidence="11" id="KW-0472">Membrane</keyword>
<evidence type="ECO:0000256" key="6">
    <source>
        <dbReference type="ARBA" id="ARBA00012083"/>
    </source>
</evidence>
<feature type="region of interest" description="Disordered" evidence="16">
    <location>
        <begin position="417"/>
        <end position="441"/>
    </location>
</feature>
<dbReference type="GO" id="GO:0070461">
    <property type="term" value="C:SAGA-type complex"/>
    <property type="evidence" value="ECO:0007669"/>
    <property type="project" value="InterPro"/>
</dbReference>
<feature type="compositionally biased region" description="Basic and acidic residues" evidence="16">
    <location>
        <begin position="1454"/>
        <end position="1466"/>
    </location>
</feature>
<name>A0A1R3HJR7_COCAP</name>
<evidence type="ECO:0000256" key="8">
    <source>
        <dbReference type="ARBA" id="ARBA00022622"/>
    </source>
</evidence>
<dbReference type="FunFam" id="2.30.180.10:FF:000015">
    <property type="entry name" value="Fasciclin-like arabinogalactan protein 3"/>
    <property type="match status" value="1"/>
</dbReference>
<dbReference type="Gramene" id="OMO70523">
    <property type="protein sequence ID" value="OMO70523"/>
    <property type="gene ID" value="CCACVL1_18860"/>
</dbReference>
<feature type="compositionally biased region" description="Low complexity" evidence="16">
    <location>
        <begin position="882"/>
        <end position="891"/>
    </location>
</feature>
<feature type="region of interest" description="Disordered" evidence="16">
    <location>
        <begin position="508"/>
        <end position="548"/>
    </location>
</feature>
<keyword evidence="15" id="KW-0547">Nucleotide-binding</keyword>
<evidence type="ECO:0000256" key="2">
    <source>
        <dbReference type="ARBA" id="ARBA00004609"/>
    </source>
</evidence>
<dbReference type="SUPFAM" id="SSF74650">
    <property type="entry name" value="Galactose mutarotase-like"/>
    <property type="match status" value="1"/>
</dbReference>
<dbReference type="GO" id="GO:0004672">
    <property type="term" value="F:protein kinase activity"/>
    <property type="evidence" value="ECO:0007669"/>
    <property type="project" value="InterPro"/>
</dbReference>
<dbReference type="Pfam" id="PF12767">
    <property type="entry name" value="SAGA-Tad1"/>
    <property type="match status" value="1"/>
</dbReference>
<evidence type="ECO:0000256" key="5">
    <source>
        <dbReference type="ARBA" id="ARBA00008874"/>
    </source>
</evidence>
<dbReference type="CDD" id="cd06610">
    <property type="entry name" value="STKc_OSR1_SPAK"/>
    <property type="match status" value="1"/>
</dbReference>
<dbReference type="InterPro" id="IPR014718">
    <property type="entry name" value="GH-type_carb-bd"/>
</dbReference>
<evidence type="ECO:0000256" key="1">
    <source>
        <dbReference type="ARBA" id="ARBA00001096"/>
    </source>
</evidence>
<keyword evidence="12" id="KW-0325">Glycoprotein</keyword>
<comment type="similarity">
    <text evidence="4">Belongs to the fasciclin-like AGP family.</text>
</comment>
<dbReference type="GO" id="GO:0005886">
    <property type="term" value="C:plasma membrane"/>
    <property type="evidence" value="ECO:0007669"/>
    <property type="project" value="UniProtKB-SubCell"/>
</dbReference>
<evidence type="ECO:0000313" key="19">
    <source>
        <dbReference type="EMBL" id="OMO70523.1"/>
    </source>
</evidence>
<dbReference type="FunFam" id="1.10.510.10:FF:000208">
    <property type="entry name" value="serine/threonine-protein kinase BLUS1 isoform X1"/>
    <property type="match status" value="1"/>
</dbReference>
<dbReference type="OrthoDB" id="248923at2759"/>
<dbReference type="GO" id="GO:0047938">
    <property type="term" value="F:glucose-6-phosphate 1-epimerase activity"/>
    <property type="evidence" value="ECO:0007669"/>
    <property type="project" value="UniProtKB-EC"/>
</dbReference>
<comment type="caution">
    <text evidence="19">The sequence shown here is derived from an EMBL/GenBank/DDBJ whole genome shotgun (WGS) entry which is preliminary data.</text>
</comment>
<dbReference type="SMART" id="SM00220">
    <property type="entry name" value="S_TKc"/>
    <property type="match status" value="1"/>
</dbReference>
<feature type="compositionally biased region" description="Low complexity" evidence="16">
    <location>
        <begin position="953"/>
        <end position="978"/>
    </location>
</feature>
<evidence type="ECO:0000256" key="12">
    <source>
        <dbReference type="ARBA" id="ARBA00023180"/>
    </source>
</evidence>
<dbReference type="InterPro" id="IPR047173">
    <property type="entry name" value="STRAD_A/B-like"/>
</dbReference>
<keyword evidence="7" id="KW-1003">Cell membrane</keyword>
<dbReference type="Proteomes" id="UP000188268">
    <property type="component" value="Unassembled WGS sequence"/>
</dbReference>
<dbReference type="InterPro" id="IPR025532">
    <property type="entry name" value="G6P_1-epimerase"/>
</dbReference>
<dbReference type="PROSITE" id="PS00107">
    <property type="entry name" value="PROTEIN_KINASE_ATP"/>
    <property type="match status" value="1"/>
</dbReference>
<evidence type="ECO:0000313" key="20">
    <source>
        <dbReference type="Proteomes" id="UP000188268"/>
    </source>
</evidence>
<evidence type="ECO:0000256" key="11">
    <source>
        <dbReference type="ARBA" id="ARBA00023136"/>
    </source>
</evidence>
<evidence type="ECO:0000256" key="16">
    <source>
        <dbReference type="SAM" id="MobiDB-lite"/>
    </source>
</evidence>
<dbReference type="GO" id="GO:0043539">
    <property type="term" value="F:protein serine/threonine kinase activator activity"/>
    <property type="evidence" value="ECO:0007669"/>
    <property type="project" value="InterPro"/>
</dbReference>
<dbReference type="STRING" id="210143.A0A1R3HJR7"/>
<feature type="domain" description="FAS1" evidence="18">
    <location>
        <begin position="710"/>
        <end position="857"/>
    </location>
</feature>
<feature type="binding site" evidence="15">
    <location>
        <position position="42"/>
    </location>
    <ligand>
        <name>ATP</name>
        <dbReference type="ChEBI" id="CHEBI:30616"/>
    </ligand>
</feature>
<comment type="subcellular location">
    <subcellularLocation>
        <location evidence="2">Cell membrane</location>
        <topology evidence="2">Lipid-anchor</topology>
        <topology evidence="2">GPI-anchor</topology>
    </subcellularLocation>
</comment>
<dbReference type="PANTHER" id="PTHR48014:SF24">
    <property type="entry name" value="PROTEIN KINASE SUPERFAMILY PROTEIN"/>
    <property type="match status" value="1"/>
</dbReference>
<dbReference type="CDD" id="cd09020">
    <property type="entry name" value="D-hex-6-P-epi_like"/>
    <property type="match status" value="1"/>
</dbReference>
<keyword evidence="13" id="KW-0449">Lipoprotein</keyword>
<evidence type="ECO:0000256" key="7">
    <source>
        <dbReference type="ARBA" id="ARBA00022475"/>
    </source>
</evidence>
<organism evidence="19 20">
    <name type="scientific">Corchorus capsularis</name>
    <name type="common">Jute</name>
    <dbReference type="NCBI Taxonomy" id="210143"/>
    <lineage>
        <taxon>Eukaryota</taxon>
        <taxon>Viridiplantae</taxon>
        <taxon>Streptophyta</taxon>
        <taxon>Embryophyta</taxon>
        <taxon>Tracheophyta</taxon>
        <taxon>Spermatophyta</taxon>
        <taxon>Magnoliopsida</taxon>
        <taxon>eudicotyledons</taxon>
        <taxon>Gunneridae</taxon>
        <taxon>Pentapetalae</taxon>
        <taxon>rosids</taxon>
        <taxon>malvids</taxon>
        <taxon>Malvales</taxon>
        <taxon>Malvaceae</taxon>
        <taxon>Grewioideae</taxon>
        <taxon>Apeibeae</taxon>
        <taxon>Corchorus</taxon>
    </lineage>
</organism>
<dbReference type="GO" id="GO:0005524">
    <property type="term" value="F:ATP binding"/>
    <property type="evidence" value="ECO:0007669"/>
    <property type="project" value="UniProtKB-UniRule"/>
</dbReference>
<feature type="region of interest" description="Disordered" evidence="16">
    <location>
        <begin position="864"/>
        <end position="1011"/>
    </location>
</feature>